<keyword evidence="8 12" id="KW-0808">Transferase</keyword>
<dbReference type="GO" id="GO:0070475">
    <property type="term" value="P:rRNA base methylation"/>
    <property type="evidence" value="ECO:0007669"/>
    <property type="project" value="TreeGrafter"/>
</dbReference>
<dbReference type="CDD" id="cd18084">
    <property type="entry name" value="RsmE-like"/>
    <property type="match status" value="1"/>
</dbReference>
<evidence type="ECO:0000256" key="5">
    <source>
        <dbReference type="ARBA" id="ARBA00022490"/>
    </source>
</evidence>
<organism evidence="15 16">
    <name type="scientific">Haloplasma contractile SSD-17B</name>
    <dbReference type="NCBI Taxonomy" id="1033810"/>
    <lineage>
        <taxon>Bacteria</taxon>
        <taxon>Bacillati</taxon>
        <taxon>Mycoplasmatota</taxon>
        <taxon>Mollicutes</taxon>
        <taxon>Haloplasmatales</taxon>
        <taxon>Haloplasmataceae</taxon>
        <taxon>Haloplasma</taxon>
    </lineage>
</organism>
<evidence type="ECO:0000256" key="3">
    <source>
        <dbReference type="ARBA" id="ARBA00012328"/>
    </source>
</evidence>
<evidence type="ECO:0000256" key="2">
    <source>
        <dbReference type="ARBA" id="ARBA00005528"/>
    </source>
</evidence>
<dbReference type="InterPro" id="IPR046887">
    <property type="entry name" value="RsmE_PUA-like"/>
</dbReference>
<comment type="function">
    <text evidence="10 12">Specifically methylates the N3 position of the uracil ring of uridine 1498 (m3U1498) in 16S rRNA. Acts on the fully assembled 30S ribosomal subunit.</text>
</comment>
<dbReference type="Pfam" id="PF04452">
    <property type="entry name" value="Methyltrans_RNA"/>
    <property type="match status" value="1"/>
</dbReference>
<dbReference type="Gene3D" id="3.40.1280.10">
    <property type="match status" value="1"/>
</dbReference>
<dbReference type="InterPro" id="IPR015947">
    <property type="entry name" value="PUA-like_sf"/>
</dbReference>
<dbReference type="NCBIfam" id="NF008692">
    <property type="entry name" value="PRK11713.1-5"/>
    <property type="match status" value="1"/>
</dbReference>
<dbReference type="STRING" id="1033810.HLPCO_000340"/>
<evidence type="ECO:0000259" key="13">
    <source>
        <dbReference type="Pfam" id="PF04452"/>
    </source>
</evidence>
<dbReference type="GO" id="GO:0070042">
    <property type="term" value="F:rRNA (uridine-N3-)-methyltransferase activity"/>
    <property type="evidence" value="ECO:0007669"/>
    <property type="project" value="TreeGrafter"/>
</dbReference>
<sequence>MQRYFTKFNEEDQIVELLDEDVHHIKNVMRMREGDEIIVSNQVSAFYAKIVEISEMLVRCELLYKLKNNSELPISISIAQGLPKGDKFEYVIQKTTELGVNKLIPVISERTIVKLDHKKEKKKLMRWKKIVKEAAEQSHRVSLPEINSVISLRQLIRESFEYDYKLVAYEATNEEDQRNFKKVLNKIQPGERILIFIGPEGGITPSEIKQLTDAGFLVTSLGPRILRTETAPLYVMSCISYELELEG</sequence>
<dbReference type="AlphaFoldDB" id="U2FRT4"/>
<dbReference type="EMBL" id="AFNU02000001">
    <property type="protein sequence ID" value="ERJ13674.1"/>
    <property type="molecule type" value="Genomic_DNA"/>
</dbReference>
<feature type="domain" description="Ribosomal RNA small subunit methyltransferase E methyltransferase" evidence="13">
    <location>
        <begin position="71"/>
        <end position="239"/>
    </location>
</feature>
<dbReference type="PANTHER" id="PTHR30027">
    <property type="entry name" value="RIBOSOMAL RNA SMALL SUBUNIT METHYLTRANSFERASE E"/>
    <property type="match status" value="1"/>
</dbReference>
<keyword evidence="16" id="KW-1185">Reference proteome</keyword>
<gene>
    <name evidence="15" type="primary">rsmE</name>
    <name evidence="15" type="ORF">HLPCO_000340</name>
</gene>
<dbReference type="InParanoid" id="U2FRT4"/>
<keyword evidence="9 12" id="KW-0949">S-adenosyl-L-methionine</keyword>
<proteinExistence type="inferred from homology"/>
<dbReference type="InterPro" id="IPR029026">
    <property type="entry name" value="tRNA_m1G_MTases_N"/>
</dbReference>
<dbReference type="OrthoDB" id="9815641at2"/>
<comment type="subcellular location">
    <subcellularLocation>
        <location evidence="1 12">Cytoplasm</location>
    </subcellularLocation>
</comment>
<evidence type="ECO:0000256" key="1">
    <source>
        <dbReference type="ARBA" id="ARBA00004496"/>
    </source>
</evidence>
<comment type="catalytic activity">
    <reaction evidence="11 12">
        <text>uridine(1498) in 16S rRNA + S-adenosyl-L-methionine = N(3)-methyluridine(1498) in 16S rRNA + S-adenosyl-L-homocysteine + H(+)</text>
        <dbReference type="Rhea" id="RHEA:42920"/>
        <dbReference type="Rhea" id="RHEA-COMP:10283"/>
        <dbReference type="Rhea" id="RHEA-COMP:10284"/>
        <dbReference type="ChEBI" id="CHEBI:15378"/>
        <dbReference type="ChEBI" id="CHEBI:57856"/>
        <dbReference type="ChEBI" id="CHEBI:59789"/>
        <dbReference type="ChEBI" id="CHEBI:65315"/>
        <dbReference type="ChEBI" id="CHEBI:74502"/>
        <dbReference type="EC" id="2.1.1.193"/>
    </reaction>
</comment>
<evidence type="ECO:0000256" key="12">
    <source>
        <dbReference type="PIRNR" id="PIRNR015601"/>
    </source>
</evidence>
<accession>U2FRT4</accession>
<evidence type="ECO:0000256" key="7">
    <source>
        <dbReference type="ARBA" id="ARBA00022603"/>
    </source>
</evidence>
<keyword evidence="6 12" id="KW-0698">rRNA processing</keyword>
<comment type="similarity">
    <text evidence="2 12">Belongs to the RNA methyltransferase RsmE family.</text>
</comment>
<dbReference type="GO" id="GO:0005737">
    <property type="term" value="C:cytoplasm"/>
    <property type="evidence" value="ECO:0007669"/>
    <property type="project" value="UniProtKB-SubCell"/>
</dbReference>
<keyword evidence="5 12" id="KW-0963">Cytoplasm</keyword>
<dbReference type="InterPro" id="IPR046886">
    <property type="entry name" value="RsmE_MTase_dom"/>
</dbReference>
<feature type="domain" description="Ribosomal RNA small subunit methyltransferase E PUA-like" evidence="14">
    <location>
        <begin position="19"/>
        <end position="55"/>
    </location>
</feature>
<evidence type="ECO:0000256" key="4">
    <source>
        <dbReference type="ARBA" id="ARBA00013673"/>
    </source>
</evidence>
<reference evidence="15 16" key="1">
    <citation type="journal article" date="2011" name="J. Bacteriol.">
        <title>Genome sequence of Haloplasma contractile, an unusual contractile bacterium from a deep-sea anoxic brine lake.</title>
        <authorList>
            <person name="Antunes A."/>
            <person name="Alam I."/>
            <person name="El Dorry H."/>
            <person name="Siam R."/>
            <person name="Robertson A."/>
            <person name="Bajic V.B."/>
            <person name="Stingl U."/>
        </authorList>
    </citation>
    <scope>NUCLEOTIDE SEQUENCE [LARGE SCALE GENOMIC DNA]</scope>
    <source>
        <strain evidence="15 16">SSD-17B</strain>
    </source>
</reference>
<reference evidence="15 16" key="2">
    <citation type="journal article" date="2013" name="PLoS ONE">
        <title>INDIGO - INtegrated Data Warehouse of MIcrobial GenOmes with Examples from the Red Sea Extremophiles.</title>
        <authorList>
            <person name="Alam I."/>
            <person name="Antunes A."/>
            <person name="Kamau A.A."/>
            <person name="Ba Alawi W."/>
            <person name="Kalkatawi M."/>
            <person name="Stingl U."/>
            <person name="Bajic V.B."/>
        </authorList>
    </citation>
    <scope>NUCLEOTIDE SEQUENCE [LARGE SCALE GENOMIC DNA]</scope>
    <source>
        <strain evidence="15 16">SSD-17B</strain>
    </source>
</reference>
<dbReference type="RefSeq" id="WP_008826221.1">
    <property type="nucleotide sequence ID" value="NZ_AFNU02000001.1"/>
</dbReference>
<dbReference type="FunCoup" id="U2FRT4">
    <property type="interactions" value="375"/>
</dbReference>
<dbReference type="SUPFAM" id="SSF88697">
    <property type="entry name" value="PUA domain-like"/>
    <property type="match status" value="1"/>
</dbReference>
<evidence type="ECO:0000313" key="16">
    <source>
        <dbReference type="Proteomes" id="UP000005707"/>
    </source>
</evidence>
<dbReference type="NCBIfam" id="NF008691">
    <property type="entry name" value="PRK11713.1-4"/>
    <property type="match status" value="1"/>
</dbReference>
<dbReference type="NCBIfam" id="TIGR00046">
    <property type="entry name" value="RsmE family RNA methyltransferase"/>
    <property type="match status" value="1"/>
</dbReference>
<dbReference type="Gene3D" id="2.40.240.20">
    <property type="entry name" value="Hypothetical PUA domain-like, domain 1"/>
    <property type="match status" value="1"/>
</dbReference>
<evidence type="ECO:0000259" key="14">
    <source>
        <dbReference type="Pfam" id="PF20260"/>
    </source>
</evidence>
<dbReference type="InterPro" id="IPR006700">
    <property type="entry name" value="RsmE"/>
</dbReference>
<dbReference type="Proteomes" id="UP000005707">
    <property type="component" value="Unassembled WGS sequence"/>
</dbReference>
<comment type="caution">
    <text evidence="15">The sequence shown here is derived from an EMBL/GenBank/DDBJ whole genome shotgun (WGS) entry which is preliminary data.</text>
</comment>
<dbReference type="EC" id="2.1.1.193" evidence="3 12"/>
<evidence type="ECO:0000313" key="15">
    <source>
        <dbReference type="EMBL" id="ERJ13674.1"/>
    </source>
</evidence>
<dbReference type="InterPro" id="IPR029028">
    <property type="entry name" value="Alpha/beta_knot_MTases"/>
</dbReference>
<dbReference type="eggNOG" id="COG1385">
    <property type="taxonomic scope" value="Bacteria"/>
</dbReference>
<protein>
    <recommendedName>
        <fullName evidence="4 12">Ribosomal RNA small subunit methyltransferase E</fullName>
        <ecNumber evidence="3 12">2.1.1.193</ecNumber>
    </recommendedName>
</protein>
<evidence type="ECO:0000256" key="8">
    <source>
        <dbReference type="ARBA" id="ARBA00022679"/>
    </source>
</evidence>
<evidence type="ECO:0000256" key="9">
    <source>
        <dbReference type="ARBA" id="ARBA00022691"/>
    </source>
</evidence>
<name>U2FRT4_9MOLU</name>
<dbReference type="PIRSF" id="PIRSF015601">
    <property type="entry name" value="MTase_slr0722"/>
    <property type="match status" value="1"/>
</dbReference>
<evidence type="ECO:0000256" key="11">
    <source>
        <dbReference type="ARBA" id="ARBA00047944"/>
    </source>
</evidence>
<evidence type="ECO:0000256" key="10">
    <source>
        <dbReference type="ARBA" id="ARBA00025699"/>
    </source>
</evidence>
<dbReference type="SUPFAM" id="SSF75217">
    <property type="entry name" value="alpha/beta knot"/>
    <property type="match status" value="1"/>
</dbReference>
<evidence type="ECO:0000256" key="6">
    <source>
        <dbReference type="ARBA" id="ARBA00022552"/>
    </source>
</evidence>
<keyword evidence="7 12" id="KW-0489">Methyltransferase</keyword>
<dbReference type="PANTHER" id="PTHR30027:SF3">
    <property type="entry name" value="16S RRNA (URACIL(1498)-N(3))-METHYLTRANSFERASE"/>
    <property type="match status" value="1"/>
</dbReference>
<dbReference type="Pfam" id="PF20260">
    <property type="entry name" value="PUA_4"/>
    <property type="match status" value="1"/>
</dbReference>